<keyword evidence="1" id="KW-0812">Transmembrane</keyword>
<evidence type="ECO:0000256" key="1">
    <source>
        <dbReference type="SAM" id="Phobius"/>
    </source>
</evidence>
<gene>
    <name evidence="2" type="ORF">PAHAL_9G285400</name>
</gene>
<keyword evidence="1" id="KW-0472">Membrane</keyword>
<evidence type="ECO:0000313" key="2">
    <source>
        <dbReference type="EMBL" id="PVH31989.1"/>
    </source>
</evidence>
<dbReference type="AlphaFoldDB" id="A0A2T8I2X8"/>
<dbReference type="Proteomes" id="UP000243499">
    <property type="component" value="Chromosome 9"/>
</dbReference>
<reference evidence="2" key="1">
    <citation type="submission" date="2018-04" db="EMBL/GenBank/DDBJ databases">
        <title>WGS assembly of Panicum hallii.</title>
        <authorList>
            <person name="Lovell J."/>
            <person name="Jenkins J."/>
            <person name="Lowry D."/>
            <person name="Mamidi S."/>
            <person name="Sreedasyam A."/>
            <person name="Weng X."/>
            <person name="Barry K."/>
            <person name="Bonette J."/>
            <person name="Campitelli B."/>
            <person name="Daum C."/>
            <person name="Gordon S."/>
            <person name="Gould B."/>
            <person name="Lipzen A."/>
            <person name="Macqueen A."/>
            <person name="Palacio-Mejia J."/>
            <person name="Plott C."/>
            <person name="Shakirov E."/>
            <person name="Shu S."/>
            <person name="Yoshinaga Y."/>
            <person name="Zane M."/>
            <person name="Rokhsar D."/>
            <person name="Grimwood J."/>
            <person name="Schmutz J."/>
            <person name="Juenger T."/>
        </authorList>
    </citation>
    <scope>NUCLEOTIDE SEQUENCE [LARGE SCALE GENOMIC DNA]</scope>
    <source>
        <strain evidence="2">FIL2</strain>
    </source>
</reference>
<accession>A0A2T8I2X8</accession>
<sequence>MPALQRRGWKVGCGEVEHEDFIEPSLFFTFSEVLWANLSEQWFLLYLFQLYLYLHSFVFL</sequence>
<dbReference type="Gramene" id="PVH31989">
    <property type="protein sequence ID" value="PVH31989"/>
    <property type="gene ID" value="PAHAL_9G285400"/>
</dbReference>
<name>A0A2T8I2X8_9POAL</name>
<proteinExistence type="predicted"/>
<feature type="transmembrane region" description="Helical" evidence="1">
    <location>
        <begin position="42"/>
        <end position="59"/>
    </location>
</feature>
<organism evidence="2">
    <name type="scientific">Panicum hallii</name>
    <dbReference type="NCBI Taxonomy" id="206008"/>
    <lineage>
        <taxon>Eukaryota</taxon>
        <taxon>Viridiplantae</taxon>
        <taxon>Streptophyta</taxon>
        <taxon>Embryophyta</taxon>
        <taxon>Tracheophyta</taxon>
        <taxon>Spermatophyta</taxon>
        <taxon>Magnoliopsida</taxon>
        <taxon>Liliopsida</taxon>
        <taxon>Poales</taxon>
        <taxon>Poaceae</taxon>
        <taxon>PACMAD clade</taxon>
        <taxon>Panicoideae</taxon>
        <taxon>Panicodae</taxon>
        <taxon>Paniceae</taxon>
        <taxon>Panicinae</taxon>
        <taxon>Panicum</taxon>
        <taxon>Panicum sect. Panicum</taxon>
    </lineage>
</organism>
<keyword evidence="1" id="KW-1133">Transmembrane helix</keyword>
<dbReference type="EMBL" id="CM008054">
    <property type="protein sequence ID" value="PVH31989.1"/>
    <property type="molecule type" value="Genomic_DNA"/>
</dbReference>
<protein>
    <submittedName>
        <fullName evidence="2">Uncharacterized protein</fullName>
    </submittedName>
</protein>